<dbReference type="PANTHER" id="PTHR33885">
    <property type="entry name" value="PHAGE SHOCK PROTEIN C"/>
    <property type="match status" value="1"/>
</dbReference>
<dbReference type="InterPro" id="IPR052027">
    <property type="entry name" value="PspC"/>
</dbReference>
<keyword evidence="4 6" id="KW-1133">Transmembrane helix</keyword>
<name>A0A0W8FWD9_9ZZZZ</name>
<accession>A0A0W8FWD9</accession>
<dbReference type="InterPro" id="IPR007168">
    <property type="entry name" value="Phageshock_PspC_N"/>
</dbReference>
<evidence type="ECO:0000256" key="2">
    <source>
        <dbReference type="ARBA" id="ARBA00022475"/>
    </source>
</evidence>
<dbReference type="Pfam" id="PF04024">
    <property type="entry name" value="PspC"/>
    <property type="match status" value="1"/>
</dbReference>
<evidence type="ECO:0000313" key="8">
    <source>
        <dbReference type="EMBL" id="KUG25148.1"/>
    </source>
</evidence>
<evidence type="ECO:0000259" key="7">
    <source>
        <dbReference type="Pfam" id="PF04024"/>
    </source>
</evidence>
<keyword evidence="5 6" id="KW-0472">Membrane</keyword>
<comment type="subcellular location">
    <subcellularLocation>
        <location evidence="1">Cell membrane</location>
        <topology evidence="1">Single-pass membrane protein</topology>
    </subcellularLocation>
</comment>
<dbReference type="EMBL" id="LNQE01000758">
    <property type="protein sequence ID" value="KUG25148.1"/>
    <property type="molecule type" value="Genomic_DNA"/>
</dbReference>
<dbReference type="AlphaFoldDB" id="A0A0W8FWD9"/>
<protein>
    <submittedName>
        <fullName evidence="8">Stress-responsive transcriptional regulator</fullName>
    </submittedName>
</protein>
<feature type="transmembrane region" description="Helical" evidence="6">
    <location>
        <begin position="31"/>
        <end position="56"/>
    </location>
</feature>
<evidence type="ECO:0000256" key="5">
    <source>
        <dbReference type="ARBA" id="ARBA00023136"/>
    </source>
</evidence>
<evidence type="ECO:0000256" key="1">
    <source>
        <dbReference type="ARBA" id="ARBA00004162"/>
    </source>
</evidence>
<dbReference type="GO" id="GO:0005886">
    <property type="term" value="C:plasma membrane"/>
    <property type="evidence" value="ECO:0007669"/>
    <property type="project" value="UniProtKB-SubCell"/>
</dbReference>
<dbReference type="PANTHER" id="PTHR33885:SF3">
    <property type="entry name" value="PHAGE SHOCK PROTEIN C"/>
    <property type="match status" value="1"/>
</dbReference>
<evidence type="ECO:0000256" key="6">
    <source>
        <dbReference type="SAM" id="Phobius"/>
    </source>
</evidence>
<organism evidence="8">
    <name type="scientific">hydrocarbon metagenome</name>
    <dbReference type="NCBI Taxonomy" id="938273"/>
    <lineage>
        <taxon>unclassified sequences</taxon>
        <taxon>metagenomes</taxon>
        <taxon>ecological metagenomes</taxon>
    </lineage>
</organism>
<reference evidence="8" key="1">
    <citation type="journal article" date="2015" name="Proc. Natl. Acad. Sci. U.S.A.">
        <title>Networks of energetic and metabolic interactions define dynamics in microbial communities.</title>
        <authorList>
            <person name="Embree M."/>
            <person name="Liu J.K."/>
            <person name="Al-Bassam M.M."/>
            <person name="Zengler K."/>
        </authorList>
    </citation>
    <scope>NUCLEOTIDE SEQUENCE</scope>
</reference>
<evidence type="ECO:0000256" key="4">
    <source>
        <dbReference type="ARBA" id="ARBA00022989"/>
    </source>
</evidence>
<comment type="caution">
    <text evidence="8">The sequence shown here is derived from an EMBL/GenBank/DDBJ whole genome shotgun (WGS) entry which is preliminary data.</text>
</comment>
<proteinExistence type="predicted"/>
<keyword evidence="2" id="KW-1003">Cell membrane</keyword>
<feature type="domain" description="Phage shock protein PspC N-terminal" evidence="7">
    <location>
        <begin position="2"/>
        <end position="57"/>
    </location>
</feature>
<evidence type="ECO:0000256" key="3">
    <source>
        <dbReference type="ARBA" id="ARBA00022692"/>
    </source>
</evidence>
<keyword evidence="3 6" id="KW-0812">Transmembrane</keyword>
<gene>
    <name evidence="8" type="ORF">ASZ90_005029</name>
</gene>
<sequence>MKLKRANDRYLAGVCGGIAEYLKIDPFWVRFIWAALTLVSFMFLGLIIYIILWIIMEPPDE</sequence>